<dbReference type="PANTHER" id="PTHR19303:SF73">
    <property type="entry name" value="PROTEIN PDC2"/>
    <property type="match status" value="1"/>
</dbReference>
<dbReference type="SUPFAM" id="SSF46689">
    <property type="entry name" value="Homeodomain-like"/>
    <property type="match status" value="1"/>
</dbReference>
<dbReference type="PROSITE" id="PS51253">
    <property type="entry name" value="HTH_CENPB"/>
    <property type="match status" value="1"/>
</dbReference>
<evidence type="ECO:0000256" key="2">
    <source>
        <dbReference type="ARBA" id="ARBA00023125"/>
    </source>
</evidence>
<dbReference type="PANTHER" id="PTHR19303">
    <property type="entry name" value="TRANSPOSON"/>
    <property type="match status" value="1"/>
</dbReference>
<dbReference type="AlphaFoldDB" id="A0A0V0TV18"/>
<proteinExistence type="predicted"/>
<dbReference type="Pfam" id="PF03221">
    <property type="entry name" value="HTH_Tnp_Tc5"/>
    <property type="match status" value="1"/>
</dbReference>
<sequence length="383" mass="43578">MELLRLHDEINAYLLEICALGRGIDTNIATCIANFQVMLPVLIEMLLRHSYQSFASKLFVRTMRKTAVEKTEKKSPVRIRMTRERVVSSNNKGAETDRRLTPFLLMRRRGWRTYRLLMALCVKPQIQEQEPSEPSPMFALTNPSQAASIKTTVNTLLTHTRGTKTIAQVTNGRQMTVDCLFGSAASQIIIRDYMADALIRQVETVIPYPASPSLGYEGVFSAEIIGEWCRPSQSILQLEKSPGSRDESVSGCRDNIRMGCRWSGGATLNPFIDYVMPRSQKEKRFDFWAKATSCRLVERGESLRKIDESFAVVLSTVSDIYRSWRQLTDFVSHKRALHQPVSSPILQEEALSFTTKLGIDNFIARSGWQRKFKSRHGILLKIH</sequence>
<dbReference type="OrthoDB" id="10462450at2759"/>
<dbReference type="EMBL" id="JYDJ01000132">
    <property type="protein sequence ID" value="KRX42892.1"/>
    <property type="molecule type" value="Genomic_DNA"/>
</dbReference>
<comment type="caution">
    <text evidence="4">The sequence shown here is derived from an EMBL/GenBank/DDBJ whole genome shotgun (WGS) entry which is preliminary data.</text>
</comment>
<evidence type="ECO:0000313" key="5">
    <source>
        <dbReference type="Proteomes" id="UP000055048"/>
    </source>
</evidence>
<dbReference type="Gene3D" id="1.10.10.60">
    <property type="entry name" value="Homeodomain-like"/>
    <property type="match status" value="1"/>
</dbReference>
<name>A0A0V0TV18_9BILA</name>
<keyword evidence="5" id="KW-1185">Reference proteome</keyword>
<dbReference type="GO" id="GO:0003677">
    <property type="term" value="F:DNA binding"/>
    <property type="evidence" value="ECO:0007669"/>
    <property type="project" value="UniProtKB-KW"/>
</dbReference>
<organism evidence="4 5">
    <name type="scientific">Trichinella murrelli</name>
    <dbReference type="NCBI Taxonomy" id="144512"/>
    <lineage>
        <taxon>Eukaryota</taxon>
        <taxon>Metazoa</taxon>
        <taxon>Ecdysozoa</taxon>
        <taxon>Nematoda</taxon>
        <taxon>Enoplea</taxon>
        <taxon>Dorylaimia</taxon>
        <taxon>Trichinellida</taxon>
        <taxon>Trichinellidae</taxon>
        <taxon>Trichinella</taxon>
    </lineage>
</organism>
<dbReference type="InterPro" id="IPR006600">
    <property type="entry name" value="HTH_CenpB_DNA-bd_dom"/>
</dbReference>
<reference evidence="4 5" key="1">
    <citation type="submission" date="2015-01" db="EMBL/GenBank/DDBJ databases">
        <title>Evolution of Trichinella species and genotypes.</title>
        <authorList>
            <person name="Korhonen P.K."/>
            <person name="Edoardo P."/>
            <person name="Giuseppe L.R."/>
            <person name="Gasser R.B."/>
        </authorList>
    </citation>
    <scope>NUCLEOTIDE SEQUENCE [LARGE SCALE GENOMIC DNA]</scope>
    <source>
        <strain evidence="4">ISS417</strain>
    </source>
</reference>
<dbReference type="Proteomes" id="UP000055048">
    <property type="component" value="Unassembled WGS sequence"/>
</dbReference>
<accession>A0A0V0TV18</accession>
<feature type="domain" description="HTH CENPB-type" evidence="3">
    <location>
        <begin position="311"/>
        <end position="382"/>
    </location>
</feature>
<comment type="subcellular location">
    <subcellularLocation>
        <location evidence="1">Nucleus</location>
    </subcellularLocation>
</comment>
<evidence type="ECO:0000256" key="1">
    <source>
        <dbReference type="ARBA" id="ARBA00004123"/>
    </source>
</evidence>
<gene>
    <name evidence="4" type="ORF">T05_1511</name>
</gene>
<evidence type="ECO:0000259" key="3">
    <source>
        <dbReference type="PROSITE" id="PS51253"/>
    </source>
</evidence>
<protein>
    <recommendedName>
        <fullName evidence="3">HTH CENPB-type domain-containing protein</fullName>
    </recommendedName>
</protein>
<dbReference type="GO" id="GO:0005634">
    <property type="term" value="C:nucleus"/>
    <property type="evidence" value="ECO:0007669"/>
    <property type="project" value="UniProtKB-SubCell"/>
</dbReference>
<keyword evidence="2" id="KW-0238">DNA-binding</keyword>
<dbReference type="InterPro" id="IPR050863">
    <property type="entry name" value="CenT-Element_Derived"/>
</dbReference>
<evidence type="ECO:0000313" key="4">
    <source>
        <dbReference type="EMBL" id="KRX42892.1"/>
    </source>
</evidence>
<dbReference type="InterPro" id="IPR009057">
    <property type="entry name" value="Homeodomain-like_sf"/>
</dbReference>